<dbReference type="EMBL" id="DTLS01000074">
    <property type="protein sequence ID" value="HGZ60082.1"/>
    <property type="molecule type" value="Genomic_DNA"/>
</dbReference>
<evidence type="ECO:0000313" key="3">
    <source>
        <dbReference type="EMBL" id="HGZ60082.1"/>
    </source>
</evidence>
<evidence type="ECO:0000259" key="2">
    <source>
        <dbReference type="Pfam" id="PF22725"/>
    </source>
</evidence>
<dbReference type="Gene3D" id="3.30.360.10">
    <property type="entry name" value="Dihydrodipicolinate Reductase, domain 2"/>
    <property type="match status" value="1"/>
</dbReference>
<evidence type="ECO:0000259" key="1">
    <source>
        <dbReference type="Pfam" id="PF01408"/>
    </source>
</evidence>
<gene>
    <name evidence="3" type="ORF">ENW83_02600</name>
</gene>
<dbReference type="Pfam" id="PF01408">
    <property type="entry name" value="GFO_IDH_MocA"/>
    <property type="match status" value="1"/>
</dbReference>
<feature type="domain" description="GFO/IDH/MocA-like oxidoreductase" evidence="2">
    <location>
        <begin position="134"/>
        <end position="240"/>
    </location>
</feature>
<reference evidence="3" key="1">
    <citation type="journal article" date="2020" name="mSystems">
        <title>Genome- and Community-Level Interaction Insights into Carbon Utilization and Element Cycling Functions of Hydrothermarchaeota in Hydrothermal Sediment.</title>
        <authorList>
            <person name="Zhou Z."/>
            <person name="Liu Y."/>
            <person name="Xu W."/>
            <person name="Pan J."/>
            <person name="Luo Z.H."/>
            <person name="Li M."/>
        </authorList>
    </citation>
    <scope>NUCLEOTIDE SEQUENCE [LARGE SCALE GENOMIC DNA]</scope>
    <source>
        <strain evidence="3">SpSt-885</strain>
    </source>
</reference>
<dbReference type="GO" id="GO:0000166">
    <property type="term" value="F:nucleotide binding"/>
    <property type="evidence" value="ECO:0007669"/>
    <property type="project" value="InterPro"/>
</dbReference>
<dbReference type="SUPFAM" id="SSF51735">
    <property type="entry name" value="NAD(P)-binding Rossmann-fold domains"/>
    <property type="match status" value="1"/>
</dbReference>
<dbReference type="InterPro" id="IPR036291">
    <property type="entry name" value="NAD(P)-bd_dom_sf"/>
</dbReference>
<dbReference type="Pfam" id="PF22725">
    <property type="entry name" value="GFO_IDH_MocA_C3"/>
    <property type="match status" value="1"/>
</dbReference>
<proteinExistence type="predicted"/>
<name>A0A7J3SLC6_9CREN</name>
<dbReference type="AlphaFoldDB" id="A0A7J3SLC6"/>
<dbReference type="InterPro" id="IPR051450">
    <property type="entry name" value="Gfo/Idh/MocA_Oxidoreductases"/>
</dbReference>
<feature type="domain" description="Gfo/Idh/MocA-like oxidoreductase N-terminal" evidence="1">
    <location>
        <begin position="2"/>
        <end position="124"/>
    </location>
</feature>
<dbReference type="PANTHER" id="PTHR43377">
    <property type="entry name" value="BILIVERDIN REDUCTASE A"/>
    <property type="match status" value="1"/>
</dbReference>
<dbReference type="PANTHER" id="PTHR43377:SF1">
    <property type="entry name" value="BILIVERDIN REDUCTASE A"/>
    <property type="match status" value="1"/>
</dbReference>
<sequence>MKLGIVGAGYMGQAHARILSELANKYGHTLSFVVEPDEAKGKATSAKYGLKWYKSVEELLSEEGSGIVPFIASPTSTHLDMIDAFLSNGVEYIFVEKPLGDDLKKAEEISRKYSTSSLEKVMVGHIERFNPAYIELKKALYEDALGSLITVTSRRVGPFAVRIADVGVILDLAIHDIDLSIDLAGRLPERIISFYYYRYSTNHEDSCYIMFDYGSHIHTIEANRITPYKERKTILTGTNAVAQLDFIQQSLEVYTGKWKMERIVLKKEPLAVEDEEFLKSITSGNKAPLTYFEGLRNLQIAYRVLEEGKGNKV</sequence>
<comment type="caution">
    <text evidence="3">The sequence shown here is derived from an EMBL/GenBank/DDBJ whole genome shotgun (WGS) entry which is preliminary data.</text>
</comment>
<dbReference type="InterPro" id="IPR055170">
    <property type="entry name" value="GFO_IDH_MocA-like_dom"/>
</dbReference>
<organism evidence="3">
    <name type="scientific">Fervidicoccus fontis</name>
    <dbReference type="NCBI Taxonomy" id="683846"/>
    <lineage>
        <taxon>Archaea</taxon>
        <taxon>Thermoproteota</taxon>
        <taxon>Thermoprotei</taxon>
        <taxon>Fervidicoccales</taxon>
        <taxon>Fervidicoccaceae</taxon>
        <taxon>Fervidicoccus</taxon>
    </lineage>
</organism>
<accession>A0A7J3SLC6</accession>
<dbReference type="InterPro" id="IPR000683">
    <property type="entry name" value="Gfo/Idh/MocA-like_OxRdtase_N"/>
</dbReference>
<protein>
    <submittedName>
        <fullName evidence="3">Gfo/Idh/MocA family oxidoreductase</fullName>
    </submittedName>
</protein>
<dbReference type="Gene3D" id="3.40.50.720">
    <property type="entry name" value="NAD(P)-binding Rossmann-like Domain"/>
    <property type="match status" value="1"/>
</dbReference>
<dbReference type="SUPFAM" id="SSF55347">
    <property type="entry name" value="Glyceraldehyde-3-phosphate dehydrogenase-like, C-terminal domain"/>
    <property type="match status" value="1"/>
</dbReference>